<protein>
    <submittedName>
        <fullName evidence="1">Uncharacterized protein</fullName>
    </submittedName>
</protein>
<sequence>MVRTYKDWHEMLLFSLHGYHTSVCTSTRETLYSLVYGIEAILPIKVEIHSLRVLLKTKLKEAEWIQTQIDQLNLIEEKRLITLCHGQLYQRRMKKAYDKFVLKNFKKGIWCLKRCCPSRISIKENGVQIMKGPMSFLEGTLILTNMDGEDLLHLANFDTVKKYYT</sequence>
<name>A0A371EXL5_MUCPR</name>
<feature type="non-terminal residue" evidence="1">
    <location>
        <position position="1"/>
    </location>
</feature>
<comment type="caution">
    <text evidence="1">The sequence shown here is derived from an EMBL/GenBank/DDBJ whole genome shotgun (WGS) entry which is preliminary data.</text>
</comment>
<dbReference type="PANTHER" id="PTHR48475">
    <property type="entry name" value="RIBONUCLEASE H"/>
    <property type="match status" value="1"/>
</dbReference>
<dbReference type="OrthoDB" id="1739513at2759"/>
<dbReference type="InterPro" id="IPR036397">
    <property type="entry name" value="RNaseH_sf"/>
</dbReference>
<reference evidence="1" key="1">
    <citation type="submission" date="2018-05" db="EMBL/GenBank/DDBJ databases">
        <title>Draft genome of Mucuna pruriens seed.</title>
        <authorList>
            <person name="Nnadi N.E."/>
            <person name="Vos R."/>
            <person name="Hasami M.H."/>
            <person name="Devisetty U.K."/>
            <person name="Aguiy J.C."/>
        </authorList>
    </citation>
    <scope>NUCLEOTIDE SEQUENCE [LARGE SCALE GENOMIC DNA]</scope>
    <source>
        <strain evidence="1">JCA_2017</strain>
    </source>
</reference>
<evidence type="ECO:0000313" key="1">
    <source>
        <dbReference type="EMBL" id="RDX70761.1"/>
    </source>
</evidence>
<dbReference type="PANTHER" id="PTHR48475:SF1">
    <property type="entry name" value="RNASE H TYPE-1 DOMAIN-CONTAINING PROTEIN"/>
    <property type="match status" value="1"/>
</dbReference>
<organism evidence="1 2">
    <name type="scientific">Mucuna pruriens</name>
    <name type="common">Velvet bean</name>
    <name type="synonym">Dolichos pruriens</name>
    <dbReference type="NCBI Taxonomy" id="157652"/>
    <lineage>
        <taxon>Eukaryota</taxon>
        <taxon>Viridiplantae</taxon>
        <taxon>Streptophyta</taxon>
        <taxon>Embryophyta</taxon>
        <taxon>Tracheophyta</taxon>
        <taxon>Spermatophyta</taxon>
        <taxon>Magnoliopsida</taxon>
        <taxon>eudicotyledons</taxon>
        <taxon>Gunneridae</taxon>
        <taxon>Pentapetalae</taxon>
        <taxon>rosids</taxon>
        <taxon>fabids</taxon>
        <taxon>Fabales</taxon>
        <taxon>Fabaceae</taxon>
        <taxon>Papilionoideae</taxon>
        <taxon>50 kb inversion clade</taxon>
        <taxon>NPAAA clade</taxon>
        <taxon>indigoferoid/millettioid clade</taxon>
        <taxon>Phaseoleae</taxon>
        <taxon>Mucuna</taxon>
    </lineage>
</organism>
<dbReference type="Gene3D" id="3.30.420.10">
    <property type="entry name" value="Ribonuclease H-like superfamily/Ribonuclease H"/>
    <property type="match status" value="1"/>
</dbReference>
<dbReference type="GO" id="GO:0003676">
    <property type="term" value="F:nucleic acid binding"/>
    <property type="evidence" value="ECO:0007669"/>
    <property type="project" value="InterPro"/>
</dbReference>
<dbReference type="EMBL" id="QJKJ01011582">
    <property type="protein sequence ID" value="RDX70761.1"/>
    <property type="molecule type" value="Genomic_DNA"/>
</dbReference>
<dbReference type="AlphaFoldDB" id="A0A371EXL5"/>
<keyword evidence="2" id="KW-1185">Reference proteome</keyword>
<proteinExistence type="predicted"/>
<dbReference type="Proteomes" id="UP000257109">
    <property type="component" value="Unassembled WGS sequence"/>
</dbReference>
<gene>
    <name evidence="1" type="ORF">CR513_49963</name>
</gene>
<accession>A0A371EXL5</accession>
<evidence type="ECO:0000313" key="2">
    <source>
        <dbReference type="Proteomes" id="UP000257109"/>
    </source>
</evidence>